<feature type="compositionally biased region" description="Basic and acidic residues" evidence="1">
    <location>
        <begin position="450"/>
        <end position="474"/>
    </location>
</feature>
<feature type="compositionally biased region" description="Basic and acidic residues" evidence="1">
    <location>
        <begin position="20"/>
        <end position="30"/>
    </location>
</feature>
<reference evidence="2" key="1">
    <citation type="submission" date="2022-11" db="EMBL/GenBank/DDBJ databases">
        <title>Centuries of genome instability and evolution in soft-shell clam transmissible cancer (bioRxiv).</title>
        <authorList>
            <person name="Hart S.F.M."/>
            <person name="Yonemitsu M.A."/>
            <person name="Giersch R.M."/>
            <person name="Beal B.F."/>
            <person name="Arriagada G."/>
            <person name="Davis B.W."/>
            <person name="Ostrander E.A."/>
            <person name="Goff S.P."/>
            <person name="Metzger M.J."/>
        </authorList>
    </citation>
    <scope>NUCLEOTIDE SEQUENCE</scope>
    <source>
        <strain evidence="2">MELC-2E11</strain>
        <tissue evidence="2">Siphon/mantle</tissue>
    </source>
</reference>
<feature type="region of interest" description="Disordered" evidence="1">
    <location>
        <begin position="1"/>
        <end position="98"/>
    </location>
</feature>
<feature type="region of interest" description="Disordered" evidence="1">
    <location>
        <begin position="360"/>
        <end position="380"/>
    </location>
</feature>
<dbReference type="EMBL" id="CP111016">
    <property type="protein sequence ID" value="WAR06165.1"/>
    <property type="molecule type" value="Genomic_DNA"/>
</dbReference>
<feature type="compositionally biased region" description="Basic and acidic residues" evidence="1">
    <location>
        <begin position="512"/>
        <end position="521"/>
    </location>
</feature>
<proteinExistence type="predicted"/>
<feature type="region of interest" description="Disordered" evidence="1">
    <location>
        <begin position="392"/>
        <end position="486"/>
    </location>
</feature>
<feature type="compositionally biased region" description="Low complexity" evidence="1">
    <location>
        <begin position="525"/>
        <end position="536"/>
    </location>
</feature>
<evidence type="ECO:0000313" key="2">
    <source>
        <dbReference type="EMBL" id="WAR06165.1"/>
    </source>
</evidence>
<feature type="region of interest" description="Disordered" evidence="1">
    <location>
        <begin position="232"/>
        <end position="322"/>
    </location>
</feature>
<feature type="non-terminal residue" evidence="2">
    <location>
        <position position="661"/>
    </location>
</feature>
<gene>
    <name evidence="2" type="ORF">MAR_021534</name>
</gene>
<dbReference type="Proteomes" id="UP001164746">
    <property type="component" value="Chromosome 5"/>
</dbReference>
<organism evidence="2 3">
    <name type="scientific">Mya arenaria</name>
    <name type="common">Soft-shell clam</name>
    <dbReference type="NCBI Taxonomy" id="6604"/>
    <lineage>
        <taxon>Eukaryota</taxon>
        <taxon>Metazoa</taxon>
        <taxon>Spiralia</taxon>
        <taxon>Lophotrochozoa</taxon>
        <taxon>Mollusca</taxon>
        <taxon>Bivalvia</taxon>
        <taxon>Autobranchia</taxon>
        <taxon>Heteroconchia</taxon>
        <taxon>Euheterodonta</taxon>
        <taxon>Imparidentia</taxon>
        <taxon>Neoheterodontei</taxon>
        <taxon>Myida</taxon>
        <taxon>Myoidea</taxon>
        <taxon>Myidae</taxon>
        <taxon>Mya</taxon>
    </lineage>
</organism>
<feature type="compositionally biased region" description="Basic residues" evidence="1">
    <location>
        <begin position="1"/>
        <end position="17"/>
    </location>
</feature>
<feature type="compositionally biased region" description="Polar residues" evidence="1">
    <location>
        <begin position="295"/>
        <end position="314"/>
    </location>
</feature>
<sequence length="661" mass="73913">NVKAKSRKRKNRRRGSSRKLCSESQKEDQPVKSMAMIHQRETVTNEMNSGTRKAHGDFKIQNQLPEYGSNTDRARYENKMSDSASNADSGFNTRPGSSLSSVYPSYGFPEVELPDDYVSSEEWMQLRIRKRFQRKKTKKESLASMLKEVKRIAEEHHEYTKTMENNIAYEKEQSGHVIENNDHRDKEKRDDPDVKGIIVKEYPTNADLGNDISKQHISEINGALHSLSHELDEHTEDNSNNTIETDRTVDGQTIEDNKQQTSNNGVVTESPKEYVLHSDHGGNNVKDNDGLSVLTAKTPSPSNGQVSKTSSPSAKTGIKRNDYLYDVSEKNASGNIGEKEPLQNDKHEGSIFELTMTDTNLVSNSPKHSPPPSDNAPALKRKGLQGDVKIHELQQTKKMSQEKEKDSRKSKKSKEASADDDNKGNKTTNDKKDETKVSSSSHAIYGGLDNGDHKKSIPLRKETIKEHDTTKDNRSQNVAEKNKGKSKVFANITKGIKDSNKKIIQKASTPKKGNDIKESPYHSKNNTSTSSNSSLRSLSVAARTALMMAKMKQTHLDAVKNHNGFLGQLSETRLGILELYTEMVENGNDTNFEKKEENEMIAEIHVDPEQAESDDIPKADESLEKTTHEVHNGNKITPAVCTRVSPRAFQGDTSTALFCFT</sequence>
<evidence type="ECO:0000256" key="1">
    <source>
        <dbReference type="SAM" id="MobiDB-lite"/>
    </source>
</evidence>
<feature type="compositionally biased region" description="Basic and acidic residues" evidence="1">
    <location>
        <begin position="392"/>
        <end position="436"/>
    </location>
</feature>
<evidence type="ECO:0000313" key="3">
    <source>
        <dbReference type="Proteomes" id="UP001164746"/>
    </source>
</evidence>
<feature type="compositionally biased region" description="Basic and acidic residues" evidence="1">
    <location>
        <begin position="270"/>
        <end position="280"/>
    </location>
</feature>
<accession>A0ABY7E8J9</accession>
<keyword evidence="3" id="KW-1185">Reference proteome</keyword>
<feature type="compositionally biased region" description="Polar residues" evidence="1">
    <location>
        <begin position="60"/>
        <end position="71"/>
    </location>
</feature>
<feature type="region of interest" description="Disordered" evidence="1">
    <location>
        <begin position="500"/>
        <end position="536"/>
    </location>
</feature>
<name>A0ABY7E8J9_MYAAR</name>
<feature type="region of interest" description="Disordered" evidence="1">
    <location>
        <begin position="173"/>
        <end position="193"/>
    </location>
</feature>
<protein>
    <submittedName>
        <fullName evidence="2">Uncharacterized protein</fullName>
    </submittedName>
</protein>
<feature type="compositionally biased region" description="Polar residues" evidence="1">
    <location>
        <begin position="81"/>
        <end position="98"/>
    </location>
</feature>